<accession>A0ACC0V9B3</accession>
<name>A0ACC0V9B3_9HYPO</name>
<gene>
    <name evidence="1" type="ORF">N3K66_001833</name>
</gene>
<evidence type="ECO:0000313" key="1">
    <source>
        <dbReference type="EMBL" id="KAI9902481.1"/>
    </source>
</evidence>
<dbReference type="EMBL" id="CM047941">
    <property type="protein sequence ID" value="KAI9902481.1"/>
    <property type="molecule type" value="Genomic_DNA"/>
</dbReference>
<organism evidence="1 2">
    <name type="scientific">Trichothecium roseum</name>
    <dbReference type="NCBI Taxonomy" id="47278"/>
    <lineage>
        <taxon>Eukaryota</taxon>
        <taxon>Fungi</taxon>
        <taxon>Dikarya</taxon>
        <taxon>Ascomycota</taxon>
        <taxon>Pezizomycotina</taxon>
        <taxon>Sordariomycetes</taxon>
        <taxon>Hypocreomycetidae</taxon>
        <taxon>Hypocreales</taxon>
        <taxon>Hypocreales incertae sedis</taxon>
        <taxon>Trichothecium</taxon>
    </lineage>
</organism>
<protein>
    <submittedName>
        <fullName evidence="1">Uncharacterized protein</fullName>
    </submittedName>
</protein>
<keyword evidence="2" id="KW-1185">Reference proteome</keyword>
<reference evidence="1" key="1">
    <citation type="submission" date="2022-10" db="EMBL/GenBank/DDBJ databases">
        <title>Complete Genome of Trichothecium roseum strain YXFP-22015, a Plant Pathogen Isolated from Citrus.</title>
        <authorList>
            <person name="Wang Y."/>
            <person name="Zhu L."/>
        </authorList>
    </citation>
    <scope>NUCLEOTIDE SEQUENCE</scope>
    <source>
        <strain evidence="1">YXFP-22015</strain>
    </source>
</reference>
<dbReference type="Proteomes" id="UP001163324">
    <property type="component" value="Chromosome 2"/>
</dbReference>
<proteinExistence type="predicted"/>
<sequence length="321" mass="35385">MFEGFEEFAIKTQDDPEVIIRGVKSGDPSSSSLPPLLLLHGFPQTHHIWHEVAPQLTSRYSVVAMDLRGYGASSKPAGVASYAKSAMARDCIAVMDGLGFTAGGEEEDGNDGNDEDDKRRGAKFFVCAHDRGARVAHKLCVDHPGRVRSAVLLDICPTLAMYEKTDFRFARAYFHWFWLIQPSPLPELAIGAAPRRFAELFMGARQVEGLGVFKPEAFERYVAGMEDAGCVRAMCDDYRAAATVDLDEARADLEAGRRVRCPVRVLWGRRGVIEECFDAVAEWRAVADEGASVTGRSVESGHYIPEQVPDEVVKAVEEFLV</sequence>
<comment type="caution">
    <text evidence="1">The sequence shown here is derived from an EMBL/GenBank/DDBJ whole genome shotgun (WGS) entry which is preliminary data.</text>
</comment>
<evidence type="ECO:0000313" key="2">
    <source>
        <dbReference type="Proteomes" id="UP001163324"/>
    </source>
</evidence>